<dbReference type="Proteomes" id="UP000887013">
    <property type="component" value="Unassembled WGS sequence"/>
</dbReference>
<comment type="caution">
    <text evidence="1">The sequence shown here is derived from an EMBL/GenBank/DDBJ whole genome shotgun (WGS) entry which is preliminary data.</text>
</comment>
<accession>A0A8X6PPD9</accession>
<name>A0A8X6PPD9_NEPPI</name>
<evidence type="ECO:0000313" key="2">
    <source>
        <dbReference type="Proteomes" id="UP000887013"/>
    </source>
</evidence>
<dbReference type="EMBL" id="BMAW01022600">
    <property type="protein sequence ID" value="GFT78480.1"/>
    <property type="molecule type" value="Genomic_DNA"/>
</dbReference>
<organism evidence="1 2">
    <name type="scientific">Nephila pilipes</name>
    <name type="common">Giant wood spider</name>
    <name type="synonym">Nephila maculata</name>
    <dbReference type="NCBI Taxonomy" id="299642"/>
    <lineage>
        <taxon>Eukaryota</taxon>
        <taxon>Metazoa</taxon>
        <taxon>Ecdysozoa</taxon>
        <taxon>Arthropoda</taxon>
        <taxon>Chelicerata</taxon>
        <taxon>Arachnida</taxon>
        <taxon>Araneae</taxon>
        <taxon>Araneomorphae</taxon>
        <taxon>Entelegynae</taxon>
        <taxon>Araneoidea</taxon>
        <taxon>Nephilidae</taxon>
        <taxon>Nephila</taxon>
    </lineage>
</organism>
<reference evidence="1" key="1">
    <citation type="submission" date="2020-08" db="EMBL/GenBank/DDBJ databases">
        <title>Multicomponent nature underlies the extraordinary mechanical properties of spider dragline silk.</title>
        <authorList>
            <person name="Kono N."/>
            <person name="Nakamura H."/>
            <person name="Mori M."/>
            <person name="Yoshida Y."/>
            <person name="Ohtoshi R."/>
            <person name="Malay A.D."/>
            <person name="Moran D.A.P."/>
            <person name="Tomita M."/>
            <person name="Numata K."/>
            <person name="Arakawa K."/>
        </authorList>
    </citation>
    <scope>NUCLEOTIDE SEQUENCE</scope>
</reference>
<evidence type="ECO:0000313" key="1">
    <source>
        <dbReference type="EMBL" id="GFT78480.1"/>
    </source>
</evidence>
<keyword evidence="2" id="KW-1185">Reference proteome</keyword>
<sequence>MCLWEAKTSEKSTIRVSSTFLIIANPSEVLANASVKKVAVEERLADCSANSIAISGEGTGKMQGHTSLFWVCTEITADCENVLDIKSLPSRCKGGFGGRTVPYEQLREEPELKDEAKLETVVHYKCYKCNFRVRLKRDFDPIVCSIIEQ</sequence>
<dbReference type="OrthoDB" id="7680010at2759"/>
<gene>
    <name evidence="1" type="ORF">NPIL_323181</name>
</gene>
<dbReference type="AlphaFoldDB" id="A0A8X6PPD9"/>
<proteinExistence type="predicted"/>
<protein>
    <submittedName>
        <fullName evidence="1">Uncharacterized protein</fullName>
    </submittedName>
</protein>